<feature type="chain" id="PRO_5019179732" description="Secreted protein" evidence="1">
    <location>
        <begin position="23"/>
        <end position="239"/>
    </location>
</feature>
<sequence length="239" mass="24678">MHRPLALLAVPALLAAAGTTAACDGAPAPPTGGGALVLRLNELPGMVPPGGTAAIPPSFSLFGDGRLVSVATGASGGWPRLRESTVPDEALRDLYGDAAALRDRPTENPDEPVVRVVVGSADGRRTVTLPRSDPSATRLRAALAAYANASATEYRPAAVAVIATPADPAEPARPWPLPRLSGEPLPESAGSTCLVLRDADLDAVRRATADAGARWRSEGRVWQVRPRPLLPDETGCADL</sequence>
<evidence type="ECO:0008006" key="4">
    <source>
        <dbReference type="Google" id="ProtNLM"/>
    </source>
</evidence>
<gene>
    <name evidence="2" type="ORF">D7I43_27625</name>
</gene>
<dbReference type="EMBL" id="RAQQ01000026">
    <property type="protein sequence ID" value="RKF24202.1"/>
    <property type="molecule type" value="Genomic_DNA"/>
</dbReference>
<evidence type="ECO:0000313" key="2">
    <source>
        <dbReference type="EMBL" id="RKF24202.1"/>
    </source>
</evidence>
<protein>
    <recommendedName>
        <fullName evidence="4">Secreted protein</fullName>
    </recommendedName>
</protein>
<feature type="signal peptide" evidence="1">
    <location>
        <begin position="1"/>
        <end position="22"/>
    </location>
</feature>
<comment type="caution">
    <text evidence="2">The sequence shown here is derived from an EMBL/GenBank/DDBJ whole genome shotgun (WGS) entry which is preliminary data.</text>
</comment>
<dbReference type="OrthoDB" id="5184982at2"/>
<dbReference type="AlphaFoldDB" id="A0A420EU30"/>
<dbReference type="PROSITE" id="PS51257">
    <property type="entry name" value="PROKAR_LIPOPROTEIN"/>
    <property type="match status" value="1"/>
</dbReference>
<accession>A0A420EU30</accession>
<proteinExistence type="predicted"/>
<keyword evidence="1" id="KW-0732">Signal</keyword>
<name>A0A420EU30_9ACTN</name>
<dbReference type="RefSeq" id="WP_120331504.1">
    <property type="nucleotide sequence ID" value="NZ_RAQQ01000026.1"/>
</dbReference>
<reference evidence="2 3" key="1">
    <citation type="journal article" date="2018" name="Int. J. Syst. Evol. Microbiol.">
        <title>Micromonospora globbae sp. nov., an endophytic actinomycete isolated from roots of Globba winitii C. H. Wright.</title>
        <authorList>
            <person name="Kuncharoen N."/>
            <person name="Pittayakhajonwut P."/>
            <person name="Tanasupawat S."/>
        </authorList>
    </citation>
    <scope>NUCLEOTIDE SEQUENCE [LARGE SCALE GENOMIC DNA]</scope>
    <source>
        <strain evidence="2 3">WPS1-2</strain>
    </source>
</reference>
<organism evidence="2 3">
    <name type="scientific">Micromonospora globbae</name>
    <dbReference type="NCBI Taxonomy" id="1894969"/>
    <lineage>
        <taxon>Bacteria</taxon>
        <taxon>Bacillati</taxon>
        <taxon>Actinomycetota</taxon>
        <taxon>Actinomycetes</taxon>
        <taxon>Micromonosporales</taxon>
        <taxon>Micromonosporaceae</taxon>
        <taxon>Micromonospora</taxon>
    </lineage>
</organism>
<dbReference type="Proteomes" id="UP000285744">
    <property type="component" value="Unassembled WGS sequence"/>
</dbReference>
<evidence type="ECO:0000256" key="1">
    <source>
        <dbReference type="SAM" id="SignalP"/>
    </source>
</evidence>
<evidence type="ECO:0000313" key="3">
    <source>
        <dbReference type="Proteomes" id="UP000285744"/>
    </source>
</evidence>